<dbReference type="InterPro" id="IPR003838">
    <property type="entry name" value="ABC3_permease_C"/>
</dbReference>
<comment type="similarity">
    <text evidence="6">Belongs to the ABC-4 integral membrane protein family.</text>
</comment>
<feature type="domain" description="ABC3 transporter permease C-terminal" evidence="8">
    <location>
        <begin position="299"/>
        <end position="404"/>
    </location>
</feature>
<gene>
    <name evidence="9" type="ORF">FHR38_000970</name>
</gene>
<reference evidence="9 10" key="1">
    <citation type="submission" date="2020-08" db="EMBL/GenBank/DDBJ databases">
        <title>Sequencing the genomes of 1000 actinobacteria strains.</title>
        <authorList>
            <person name="Klenk H.-P."/>
        </authorList>
    </citation>
    <scope>NUCLEOTIDE SEQUENCE [LARGE SCALE GENOMIC DNA]</scope>
    <source>
        <strain evidence="9 10">DSM 45886</strain>
    </source>
</reference>
<dbReference type="RefSeq" id="WP_184533104.1">
    <property type="nucleotide sequence ID" value="NZ_JACHJW010000001.1"/>
</dbReference>
<dbReference type="PANTHER" id="PTHR30572">
    <property type="entry name" value="MEMBRANE COMPONENT OF TRANSPORTER-RELATED"/>
    <property type="match status" value="1"/>
</dbReference>
<dbReference type="Proteomes" id="UP000578819">
    <property type="component" value="Unassembled WGS sequence"/>
</dbReference>
<organism evidence="9 10">
    <name type="scientific">Micromonospora polyrhachis</name>
    <dbReference type="NCBI Taxonomy" id="1282883"/>
    <lineage>
        <taxon>Bacteria</taxon>
        <taxon>Bacillati</taxon>
        <taxon>Actinomycetota</taxon>
        <taxon>Actinomycetes</taxon>
        <taxon>Micromonosporales</taxon>
        <taxon>Micromonosporaceae</taxon>
        <taxon>Micromonospora</taxon>
    </lineage>
</organism>
<evidence type="ECO:0000256" key="1">
    <source>
        <dbReference type="ARBA" id="ARBA00004651"/>
    </source>
</evidence>
<feature type="transmembrane region" description="Helical" evidence="7">
    <location>
        <begin position="384"/>
        <end position="406"/>
    </location>
</feature>
<keyword evidence="4 7" id="KW-1133">Transmembrane helix</keyword>
<dbReference type="GO" id="GO:0022857">
    <property type="term" value="F:transmembrane transporter activity"/>
    <property type="evidence" value="ECO:0007669"/>
    <property type="project" value="TreeGrafter"/>
</dbReference>
<evidence type="ECO:0000313" key="9">
    <source>
        <dbReference type="EMBL" id="MBB4957237.1"/>
    </source>
</evidence>
<evidence type="ECO:0000256" key="4">
    <source>
        <dbReference type="ARBA" id="ARBA00022989"/>
    </source>
</evidence>
<evidence type="ECO:0000259" key="8">
    <source>
        <dbReference type="Pfam" id="PF02687"/>
    </source>
</evidence>
<protein>
    <recommendedName>
        <fullName evidence="8">ABC3 transporter permease C-terminal domain-containing protein</fullName>
    </recommendedName>
</protein>
<keyword evidence="5 7" id="KW-0472">Membrane</keyword>
<dbReference type="GO" id="GO:0005886">
    <property type="term" value="C:plasma membrane"/>
    <property type="evidence" value="ECO:0007669"/>
    <property type="project" value="UniProtKB-SubCell"/>
</dbReference>
<accession>A0A7W7SN10</accession>
<evidence type="ECO:0000256" key="5">
    <source>
        <dbReference type="ARBA" id="ARBA00023136"/>
    </source>
</evidence>
<keyword evidence="10" id="KW-1185">Reference proteome</keyword>
<dbReference type="EMBL" id="JACHJW010000001">
    <property type="protein sequence ID" value="MBB4957237.1"/>
    <property type="molecule type" value="Genomic_DNA"/>
</dbReference>
<dbReference type="Pfam" id="PF02687">
    <property type="entry name" value="FtsX"/>
    <property type="match status" value="2"/>
</dbReference>
<proteinExistence type="inferred from homology"/>
<comment type="subcellular location">
    <subcellularLocation>
        <location evidence="1">Cell membrane</location>
        <topology evidence="1">Multi-pass membrane protein</topology>
    </subcellularLocation>
</comment>
<feature type="transmembrane region" description="Helical" evidence="7">
    <location>
        <begin position="427"/>
        <end position="447"/>
    </location>
</feature>
<evidence type="ECO:0000256" key="2">
    <source>
        <dbReference type="ARBA" id="ARBA00022475"/>
    </source>
</evidence>
<evidence type="ECO:0000256" key="7">
    <source>
        <dbReference type="SAM" id="Phobius"/>
    </source>
</evidence>
<dbReference type="InterPro" id="IPR050250">
    <property type="entry name" value="Macrolide_Exporter_MacB"/>
</dbReference>
<feature type="transmembrane region" description="Helical" evidence="7">
    <location>
        <begin position="978"/>
        <end position="1005"/>
    </location>
</feature>
<dbReference type="PANTHER" id="PTHR30572:SF4">
    <property type="entry name" value="ABC TRANSPORTER PERMEASE YTRF"/>
    <property type="match status" value="1"/>
</dbReference>
<name>A0A7W7SN10_9ACTN</name>
<comment type="caution">
    <text evidence="9">The sequence shown here is derived from an EMBL/GenBank/DDBJ whole genome shotgun (WGS) entry which is preliminary data.</text>
</comment>
<evidence type="ECO:0000313" key="10">
    <source>
        <dbReference type="Proteomes" id="UP000578819"/>
    </source>
</evidence>
<evidence type="ECO:0000256" key="6">
    <source>
        <dbReference type="ARBA" id="ARBA00038076"/>
    </source>
</evidence>
<evidence type="ECO:0000256" key="3">
    <source>
        <dbReference type="ARBA" id="ARBA00022692"/>
    </source>
</evidence>
<feature type="domain" description="ABC3 transporter permease C-terminal" evidence="8">
    <location>
        <begin position="929"/>
        <end position="1048"/>
    </location>
</feature>
<feature type="transmembrane region" description="Helical" evidence="7">
    <location>
        <begin position="925"/>
        <end position="947"/>
    </location>
</feature>
<sequence>MRLVLRRARQARGLLLAAGVAAAVATVLVTGLASYNQQAIEAGQANVVRSAPAAERSLLISGSAGRTPADFAGRDTAVRARFTAGLGGLPATVTTARYGTGRELTGDLGAGAPSSGEPVFAAMVTLEGLPEHAELVAGTWPAPGGTPTQVALPERVAAGLEVTVGGRIPLTDRASKQASEVVVAGIWRPRDVQDPYWLLAPDVISSSTAYGPFVLDSADFVKTFTGTTSVSWLVEPDLRGAAAAVLADVVRDAEAAAADLPAKAGLDSSGQALTAIGQLSERLARADLVGRSALLTPLLLIVVIGGYALLLVAALLNEDRRAQNALLRARGAARRQLAGFAAREAALVVLPGALLAPLLTGQALRYADRSSLLSGLSLDPQLTLLTWLVAGVAGGGCLLMMLGPALRRGTTYIADLAARSRPDRSATVQRASVDIALVALAVLAWFQLRQYSSPLAGTGDSLGIDPLLAAAPILGVLAGAVIALRLLPPATRFAERFVDRRPWTATMIGMWQAGRRPHAGPVLLLALAVGSGTLAFSLSATWERSLTDQADHRVGADLRIVERGGVARPERSAQLAALPGVRATAPAWRDSVRLGPTESPATVLALDTATANQVMRLSERLVDGTPQALFDRMTAARVAAAGIDLSREDRKITGVASIVASDARQSQSVTTSALFTTPDGQLLRTPLARTDSAGAKVRFAVDLPDAGGQPLRLVGFDIDVGVALARGYGLRLTELSLSRSDGTSRPVDLEAGKWSVVDGKQYDIALTGGTPGVVNADYSVPIVDPGRNPGYIRFVVTGDPGETPVPAVVTPAVLSALSTKVGETLTLRLSGAAVPIVVLGVAEALPGTDDDPAALLLDLPSAVIRMLHGSMTVRPPSEWWLATNPEQHTEAAEAVAKLAEATVQDRLAVAREAGQQPYWLGARGGLLTAALGAVLLALVGLGVDVWATARRRLAELTVLHTLGAGPRLLARALVTEQAFLASIGVVVGLVVGSVVSATVAPMVILTPAAGRPIPEPAFELPWLPVGAIGIGLLLVAMLFSGLIAATVRQRVAAAQLRIGGER</sequence>
<feature type="transmembrane region" description="Helical" evidence="7">
    <location>
        <begin position="467"/>
        <end position="487"/>
    </location>
</feature>
<keyword evidence="3 7" id="KW-0812">Transmembrane</keyword>
<keyword evidence="2" id="KW-1003">Cell membrane</keyword>
<feature type="transmembrane region" description="Helical" evidence="7">
    <location>
        <begin position="294"/>
        <end position="316"/>
    </location>
</feature>
<feature type="transmembrane region" description="Helical" evidence="7">
    <location>
        <begin position="337"/>
        <end position="364"/>
    </location>
</feature>
<feature type="transmembrane region" description="Helical" evidence="7">
    <location>
        <begin position="1025"/>
        <end position="1047"/>
    </location>
</feature>
<feature type="transmembrane region" description="Helical" evidence="7">
    <location>
        <begin position="522"/>
        <end position="542"/>
    </location>
</feature>
<dbReference type="AlphaFoldDB" id="A0A7W7SN10"/>